<sequence>MFGRKKKKAEESQTVTEDMLQDNQVDDSVEGIETELSIPDEWNMRNEDRYVYAFHNTVSPKLKKNQISVYGIELKPLMNDGYSVNTLIRSTVKKPISFGNTNILLLDPDKNVVARKEFDMSKLGTLPPNSARPLKFTFRKEDLVNKVDLSDNDDWAIAFELKKKHQLDLPDSWENKIPDETKAGLEKIVANASPLKPGEVNFMGISANQTDQKDLSVTVLIRNGSEKNISFQQIPLAFKDGSNEVIAKGTFKLEDFEVKANTSKPWTFIFPSSMIQTEELDLSKWQVFPVNNQ</sequence>
<dbReference type="RefSeq" id="WP_343838376.1">
    <property type="nucleotide sequence ID" value="NZ_BAAADO010000002.1"/>
</dbReference>
<dbReference type="NCBIfam" id="TIGR04399">
    <property type="entry name" value="acc_Sec_SLAP"/>
    <property type="match status" value="1"/>
</dbReference>
<protein>
    <submittedName>
        <fullName evidence="2">Accessory Sec system S-layer assembly protein</fullName>
    </submittedName>
</protein>
<reference evidence="2 3" key="1">
    <citation type="journal article" date="2019" name="Int. J. Syst. Evol. Microbiol.">
        <title>The Global Catalogue of Microorganisms (GCM) 10K type strain sequencing project: providing services to taxonomists for standard genome sequencing and annotation.</title>
        <authorList>
            <consortium name="The Broad Institute Genomics Platform"/>
            <consortium name="The Broad Institute Genome Sequencing Center for Infectious Disease"/>
            <person name="Wu L."/>
            <person name="Ma J."/>
        </authorList>
    </citation>
    <scope>NUCLEOTIDE SEQUENCE [LARGE SCALE GENOMIC DNA]</scope>
    <source>
        <strain evidence="2 3">JCM 12389</strain>
    </source>
</reference>
<keyword evidence="3" id="KW-1185">Reference proteome</keyword>
<dbReference type="Proteomes" id="UP001500880">
    <property type="component" value="Unassembled WGS sequence"/>
</dbReference>
<dbReference type="EMBL" id="BAAADO010000002">
    <property type="protein sequence ID" value="GAA0486826.1"/>
    <property type="molecule type" value="Genomic_DNA"/>
</dbReference>
<dbReference type="NCBIfam" id="TIGR04398">
    <property type="entry name" value="SLAP_DUP"/>
    <property type="match status" value="2"/>
</dbReference>
<dbReference type="InterPro" id="IPR030911">
    <property type="entry name" value="Sec_acc_SLAP"/>
</dbReference>
<organism evidence="2 3">
    <name type="scientific">Salinibacillus aidingensis</name>
    <dbReference type="NCBI Taxonomy" id="237684"/>
    <lineage>
        <taxon>Bacteria</taxon>
        <taxon>Bacillati</taxon>
        <taxon>Bacillota</taxon>
        <taxon>Bacilli</taxon>
        <taxon>Bacillales</taxon>
        <taxon>Bacillaceae</taxon>
        <taxon>Salinibacillus</taxon>
    </lineage>
</organism>
<dbReference type="InterPro" id="IPR030910">
    <property type="entry name" value="SLAP_dom"/>
</dbReference>
<proteinExistence type="predicted"/>
<accession>A0ABN1AZ02</accession>
<evidence type="ECO:0000313" key="2">
    <source>
        <dbReference type="EMBL" id="GAA0486826.1"/>
    </source>
</evidence>
<evidence type="ECO:0000313" key="3">
    <source>
        <dbReference type="Proteomes" id="UP001500880"/>
    </source>
</evidence>
<name>A0ABN1AZ02_9BACI</name>
<feature type="region of interest" description="Disordered" evidence="1">
    <location>
        <begin position="1"/>
        <end position="25"/>
    </location>
</feature>
<comment type="caution">
    <text evidence="2">The sequence shown here is derived from an EMBL/GenBank/DDBJ whole genome shotgun (WGS) entry which is preliminary data.</text>
</comment>
<evidence type="ECO:0000256" key="1">
    <source>
        <dbReference type="SAM" id="MobiDB-lite"/>
    </source>
</evidence>
<gene>
    <name evidence="2" type="ORF">GCM10008986_10290</name>
</gene>